<dbReference type="PROSITE" id="PS51257">
    <property type="entry name" value="PROKAR_LIPOPROTEIN"/>
    <property type="match status" value="1"/>
</dbReference>
<gene>
    <name evidence="1" type="ORF">MNB_SUP05-SYMBIONT-7-744</name>
</gene>
<dbReference type="Gene3D" id="3.30.310.170">
    <property type="entry name" value="Outer membrane protein assembly factor BamC"/>
    <property type="match status" value="1"/>
</dbReference>
<dbReference type="InterPro" id="IPR010653">
    <property type="entry name" value="NlpB/DapX"/>
</dbReference>
<organism evidence="1">
    <name type="scientific">hydrothermal vent metagenome</name>
    <dbReference type="NCBI Taxonomy" id="652676"/>
    <lineage>
        <taxon>unclassified sequences</taxon>
        <taxon>metagenomes</taxon>
        <taxon>ecological metagenomes</taxon>
    </lineage>
</organism>
<dbReference type="AlphaFoldDB" id="A0A1W1E5S0"/>
<dbReference type="InterPro" id="IPR042268">
    <property type="entry name" value="BamC_C"/>
</dbReference>
<sequence length="380" mass="42932">MIKILTVTLLAFAVASCFSLDSVKKQKSAGLGKRDIQYYSNKTVTSLDIPPDLTKPSTQNAFKLSEYVENIKEDTISFSKDNAVDNKVSPVSQVLAIPSNVEVKKVGQIRWLVVDKKPEAVWGLAESFFKSNGFSIKKTNKKIGVMETDFLKQYPEIPEQSMGLIRSLVKKVIKARYTLPILDKYKVRIEPVAKGEKTEVHLTLNSMKEVITNKDSEDENTIWQVHPKDESLETEMLYRFMIYLGGDQAKARAQIATTETKKTSNVKLVEGIGGYAKLQFSLSKYDTWENIGWALDQLGIDIEDKDVKEGSFYINVAKEKDKGIFSSIFGDDAIKKSYQIIVRQTSSEATEVYFNDLSEKNKKETVEFSHELLGKIAQQF</sequence>
<name>A0A1W1E5S0_9ZZZZ</name>
<accession>A0A1W1E5S0</accession>
<evidence type="ECO:0000313" key="1">
    <source>
        <dbReference type="EMBL" id="SFV89315.1"/>
    </source>
</evidence>
<dbReference type="EMBL" id="FPIA01000142">
    <property type="protein sequence ID" value="SFV89315.1"/>
    <property type="molecule type" value="Genomic_DNA"/>
</dbReference>
<protein>
    <submittedName>
        <fullName evidence="1">Outer membrane protein NlpB, lipoprotein component of the protein assembly complex (Forms a complex with YaeT, YfiO, and YfgL) Lipoprotein-34</fullName>
    </submittedName>
</protein>
<keyword evidence="1" id="KW-0449">Lipoprotein</keyword>
<proteinExistence type="predicted"/>
<dbReference type="Pfam" id="PF06804">
    <property type="entry name" value="Lipoprotein_18"/>
    <property type="match status" value="1"/>
</dbReference>
<reference evidence="1" key="1">
    <citation type="submission" date="2016-10" db="EMBL/GenBank/DDBJ databases">
        <authorList>
            <person name="de Groot N.N."/>
        </authorList>
    </citation>
    <scope>NUCLEOTIDE SEQUENCE</scope>
</reference>